<keyword evidence="1" id="KW-0472">Membrane</keyword>
<keyword evidence="1" id="KW-1133">Transmembrane helix</keyword>
<name>A0ABR0E1B7_ZASCE</name>
<feature type="transmembrane region" description="Helical" evidence="1">
    <location>
        <begin position="18"/>
        <end position="36"/>
    </location>
</feature>
<reference evidence="2 3" key="1">
    <citation type="journal article" date="2023" name="G3 (Bethesda)">
        <title>A chromosome-level genome assembly of Zasmidium syzygii isolated from banana leaves.</title>
        <authorList>
            <person name="van Westerhoven A.C."/>
            <person name="Mehrabi R."/>
            <person name="Talebi R."/>
            <person name="Steentjes M.B.F."/>
            <person name="Corcolon B."/>
            <person name="Chong P.A."/>
            <person name="Kema G.H.J."/>
            <person name="Seidl M.F."/>
        </authorList>
    </citation>
    <scope>NUCLEOTIDE SEQUENCE [LARGE SCALE GENOMIC DNA]</scope>
    <source>
        <strain evidence="2 3">P124</strain>
    </source>
</reference>
<keyword evidence="1" id="KW-0812">Transmembrane</keyword>
<evidence type="ECO:0000313" key="2">
    <source>
        <dbReference type="EMBL" id="KAK4494953.1"/>
    </source>
</evidence>
<feature type="transmembrane region" description="Helical" evidence="1">
    <location>
        <begin position="125"/>
        <end position="153"/>
    </location>
</feature>
<protein>
    <submittedName>
        <fullName evidence="2">Uncharacterized protein</fullName>
    </submittedName>
</protein>
<evidence type="ECO:0000313" key="3">
    <source>
        <dbReference type="Proteomes" id="UP001305779"/>
    </source>
</evidence>
<evidence type="ECO:0000256" key="1">
    <source>
        <dbReference type="SAM" id="Phobius"/>
    </source>
</evidence>
<keyword evidence="3" id="KW-1185">Reference proteome</keyword>
<comment type="caution">
    <text evidence="2">The sequence shown here is derived from an EMBL/GenBank/DDBJ whole genome shotgun (WGS) entry which is preliminary data.</text>
</comment>
<gene>
    <name evidence="2" type="ORF">PRZ48_014309</name>
</gene>
<dbReference type="Proteomes" id="UP001305779">
    <property type="component" value="Unassembled WGS sequence"/>
</dbReference>
<organism evidence="2 3">
    <name type="scientific">Zasmidium cellare</name>
    <name type="common">Wine cellar mold</name>
    <name type="synonym">Racodium cellare</name>
    <dbReference type="NCBI Taxonomy" id="395010"/>
    <lineage>
        <taxon>Eukaryota</taxon>
        <taxon>Fungi</taxon>
        <taxon>Dikarya</taxon>
        <taxon>Ascomycota</taxon>
        <taxon>Pezizomycotina</taxon>
        <taxon>Dothideomycetes</taxon>
        <taxon>Dothideomycetidae</taxon>
        <taxon>Mycosphaerellales</taxon>
        <taxon>Mycosphaerellaceae</taxon>
        <taxon>Zasmidium</taxon>
    </lineage>
</organism>
<sequence>MDESTIASLLYTAELCRVLGAVIGVLVGFAIIGLLAHFKIAYPGHRDPLWLITLTGGIGYSIFEILTYTTFNVLPNTCAAAKEILSREEVGFAYPCEREVLEKVFLRFAGRTSSVAAWEVLAARWILIAILAVFGIYFVVWGVLGFLFAVSFVANGFKWVERDVSEDAEKGEGEWGLDEEEEDWGCGGGEGSVFLY</sequence>
<accession>A0ABR0E1B7</accession>
<feature type="transmembrane region" description="Helical" evidence="1">
    <location>
        <begin position="48"/>
        <end position="66"/>
    </location>
</feature>
<dbReference type="EMBL" id="JAXOVC010000013">
    <property type="protein sequence ID" value="KAK4494953.1"/>
    <property type="molecule type" value="Genomic_DNA"/>
</dbReference>
<proteinExistence type="predicted"/>